<dbReference type="Pfam" id="PF04055">
    <property type="entry name" value="Radical_SAM"/>
    <property type="match status" value="1"/>
</dbReference>
<dbReference type="OrthoDB" id="9806827at2"/>
<protein>
    <submittedName>
        <fullName evidence="2">Radical SAM domain protein</fullName>
    </submittedName>
</protein>
<evidence type="ECO:0000313" key="2">
    <source>
        <dbReference type="EMBL" id="ADY13191.1"/>
    </source>
</evidence>
<dbReference type="NCBIfam" id="TIGR03936">
    <property type="entry name" value="sam_1_link_chp"/>
    <property type="match status" value="1"/>
</dbReference>
<dbReference type="STRING" id="158189.SpiBuddy_1366"/>
<dbReference type="SMART" id="SM00729">
    <property type="entry name" value="Elp3"/>
    <property type="match status" value="1"/>
</dbReference>
<dbReference type="SFLD" id="SFLDS00029">
    <property type="entry name" value="Radical_SAM"/>
    <property type="match status" value="1"/>
</dbReference>
<dbReference type="RefSeq" id="WP_013607041.1">
    <property type="nucleotide sequence ID" value="NC_015152.1"/>
</dbReference>
<evidence type="ECO:0000259" key="1">
    <source>
        <dbReference type="PROSITE" id="PS51918"/>
    </source>
</evidence>
<dbReference type="SFLD" id="SFLDG01082">
    <property type="entry name" value="B12-binding_domain_containing"/>
    <property type="match status" value="1"/>
</dbReference>
<proteinExistence type="predicted"/>
<name>F0RYY4_SPHGB</name>
<feature type="domain" description="Radical SAM core" evidence="1">
    <location>
        <begin position="235"/>
        <end position="460"/>
    </location>
</feature>
<dbReference type="HOGENOM" id="CLU_011543_2_2_12"/>
<accession>F0RYY4</accession>
<dbReference type="Pfam" id="PF19864">
    <property type="entry name" value="Radical_SAM_N2"/>
    <property type="match status" value="1"/>
</dbReference>
<dbReference type="InterPro" id="IPR023404">
    <property type="entry name" value="rSAM_horseshoe"/>
</dbReference>
<gene>
    <name evidence="2" type="ordered locus">SpiBuddy_1366</name>
</gene>
<reference evidence="3" key="1">
    <citation type="submission" date="2011-02" db="EMBL/GenBank/DDBJ databases">
        <title>Complete sequence of Spirochaeta sp. Buddy.</title>
        <authorList>
            <person name="Lucas S."/>
            <person name="Copeland A."/>
            <person name="Lapidus A."/>
            <person name="Cheng J.-F."/>
            <person name="Goodwin L."/>
            <person name="Pitluck S."/>
            <person name="Zeytun A."/>
            <person name="Detter J.C."/>
            <person name="Han C."/>
            <person name="Tapia R."/>
            <person name="Land M."/>
            <person name="Hauser L."/>
            <person name="Kyrpides N."/>
            <person name="Ivanova N."/>
            <person name="Mikhailova N."/>
            <person name="Pagani I."/>
            <person name="Ritalahti K.M."/>
            <person name="Loeffler F.E."/>
            <person name="Woyke T."/>
        </authorList>
    </citation>
    <scope>NUCLEOTIDE SEQUENCE [LARGE SCALE GENOMIC DNA]</scope>
    <source>
        <strain evidence="3">ATCC BAA-1886 / DSM 22777 / Buddy</strain>
    </source>
</reference>
<organism evidence="2 3">
    <name type="scientific">Sphaerochaeta globosa (strain ATCC BAA-1886 / DSM 22777 / Buddy)</name>
    <name type="common">Spirochaeta sp. (strain Buddy)</name>
    <dbReference type="NCBI Taxonomy" id="158189"/>
    <lineage>
        <taxon>Bacteria</taxon>
        <taxon>Pseudomonadati</taxon>
        <taxon>Spirochaetota</taxon>
        <taxon>Spirochaetia</taxon>
        <taxon>Spirochaetales</taxon>
        <taxon>Sphaerochaetaceae</taxon>
        <taxon>Sphaerochaeta</taxon>
    </lineage>
</organism>
<evidence type="ECO:0000313" key="3">
    <source>
        <dbReference type="Proteomes" id="UP000008466"/>
    </source>
</evidence>
<dbReference type="AlphaFoldDB" id="F0RYY4"/>
<dbReference type="GO" id="GO:0003824">
    <property type="term" value="F:catalytic activity"/>
    <property type="evidence" value="ECO:0007669"/>
    <property type="project" value="InterPro"/>
</dbReference>
<dbReference type="Pfam" id="PF10105">
    <property type="entry name" value="DUF2344"/>
    <property type="match status" value="1"/>
</dbReference>
<dbReference type="KEGG" id="sbu:SpiBuddy_1366"/>
<dbReference type="PANTHER" id="PTHR42731">
    <property type="entry name" value="SLL1084 PROTEIN"/>
    <property type="match status" value="1"/>
</dbReference>
<dbReference type="PROSITE" id="PS51918">
    <property type="entry name" value="RADICAL_SAM"/>
    <property type="match status" value="1"/>
</dbReference>
<dbReference type="InterPro" id="IPR045784">
    <property type="entry name" value="Radical_SAM_N2"/>
</dbReference>
<dbReference type="Gene3D" id="3.80.30.20">
    <property type="entry name" value="tm_1862 like domain"/>
    <property type="match status" value="1"/>
</dbReference>
<dbReference type="GO" id="GO:0051536">
    <property type="term" value="F:iron-sulfur cluster binding"/>
    <property type="evidence" value="ECO:0007669"/>
    <property type="project" value="InterPro"/>
</dbReference>
<dbReference type="InterPro" id="IPR006638">
    <property type="entry name" value="Elp3/MiaA/NifB-like_rSAM"/>
</dbReference>
<dbReference type="InterPro" id="IPR058240">
    <property type="entry name" value="rSAM_sf"/>
</dbReference>
<keyword evidence="3" id="KW-1185">Reference proteome</keyword>
<dbReference type="SUPFAM" id="SSF102114">
    <property type="entry name" value="Radical SAM enzymes"/>
    <property type="match status" value="1"/>
</dbReference>
<dbReference type="eggNOG" id="COG5011">
    <property type="taxonomic scope" value="Bacteria"/>
</dbReference>
<sequence length="826" mass="94043">MQILDTIADDLLLIQNPARYTGGEFHYGDKDLSKVNFHAAICFPDLYEIGMSNNAVRILYDLLNTMEDVYCDRVFSVASDFEQLLRGKQIPLYTLDLHMPLSQLDMLGISIGYELCATNILQVLELGGIPLHACDRTDEHPIVICGGPAVTNPLPFSPFMDFVYIGEAEGGLEDLTQLLIDAKKQHKTRAEKIALLKELSYLWYPGKKLASRFIDTTFASSGSHTYGHYVVPNFKVAQDNGVVEIMRGCPNSCRFCHAGQYYKPYRQKLYSTMVEQVEQHVSDFGYREVTLSSLSSGDHPYIKELIETLNKEYSNRHVSFSLPSLKVNTFSLGILEQLSEVRKSGLTFAIETPKAAWQRAMNKEVPLEQVIEIAREAKSRGWKLAKFYFMVGLPFVDREVENQAIVDYVGAIYDATRLSMNINIGTFIPKPHTPFQWCSQITPQQSYEQLSSLKKAINERIRGCKVSYHEPNISYLEGLISRGDERYADVIEKAYQKGCRLDAWDEHMRADLWMQAIAEADYDPNSCIFEPYGLEEDLPWDSVSMRVSKKFFKDEYEMAKSLLLTERCLESCDHLCGVCSKVAEVVDTTHKDPILEQVRDKSLVIEPKIEVQAKTVQAVITYRRFGQSLYISHIHAMRNFEMAFQRSKVGVQFTQGFNPKPKLEFVNPLSVGIAGEQEVMLAELIDGPDLTEQAVKEKLQAALNAGYELDQVLFLRLEKKHSLAKYLKGSLYTIDTREDEQSRLLLESFCMQDMKDIVVHKEGDTLFSVRLEGEKNLVKLLFGNETDKFELASRLRITRKALYAGSWGVSYPEFFTAMMQKQGSDQ</sequence>
<dbReference type="PANTHER" id="PTHR42731:SF1">
    <property type="entry name" value="RADICAL SAM DOMAIN PROTEIN"/>
    <property type="match status" value="1"/>
</dbReference>
<dbReference type="InterPro" id="IPR018768">
    <property type="entry name" value="DUF2344"/>
</dbReference>
<dbReference type="InterPro" id="IPR007197">
    <property type="entry name" value="rSAM"/>
</dbReference>
<dbReference type="CDD" id="cd01335">
    <property type="entry name" value="Radical_SAM"/>
    <property type="match status" value="1"/>
</dbReference>
<dbReference type="Proteomes" id="UP000008466">
    <property type="component" value="Chromosome"/>
</dbReference>
<dbReference type="EMBL" id="CP002541">
    <property type="protein sequence ID" value="ADY13191.1"/>
    <property type="molecule type" value="Genomic_DNA"/>
</dbReference>
<dbReference type="eggNOG" id="COG1032">
    <property type="taxonomic scope" value="Bacteria"/>
</dbReference>